<dbReference type="KEGG" id="vg:55614894"/>
<dbReference type="Proteomes" id="UP000294655">
    <property type="component" value="Segment"/>
</dbReference>
<organism evidence="1 2">
    <name type="scientific">Stenotrophomonas phage YB07</name>
    <dbReference type="NCBI Taxonomy" id="2555548"/>
    <lineage>
        <taxon>Viruses</taxon>
        <taxon>Duplodnaviria</taxon>
        <taxon>Heunggongvirae</taxon>
        <taxon>Uroviricota</taxon>
        <taxon>Caudoviricetes</taxon>
        <taxon>Menderavirus</taxon>
        <taxon>Menderavirus IMESM1</taxon>
    </lineage>
</organism>
<evidence type="ECO:0000313" key="2">
    <source>
        <dbReference type="Proteomes" id="UP000294655"/>
    </source>
</evidence>
<proteinExistence type="predicted"/>
<sequence length="124" mass="14185">MSDRQVVYDTLHEAFCNLDFDQNPGLRDRMYLAIEAANRLLTEEVECRPFKFQDQKKRFKVTVGITHLDARSYPHTLASALDAGWDADDSESYTDGMLKLSSLKIGESTYDIDGDMWTRVEDAP</sequence>
<dbReference type="GeneID" id="55614894"/>
<dbReference type="RefSeq" id="YP_009844570.1">
    <property type="nucleotide sequence ID" value="NC_048755.1"/>
</dbReference>
<dbReference type="EMBL" id="MK580972">
    <property type="protein sequence ID" value="QBP06420.1"/>
    <property type="molecule type" value="Genomic_DNA"/>
</dbReference>
<name>A0A482IH51_9CAUD</name>
<protein>
    <submittedName>
        <fullName evidence="1">Uncharacterized protein</fullName>
    </submittedName>
</protein>
<reference evidence="1 2" key="1">
    <citation type="submission" date="2019-02" db="EMBL/GenBank/DDBJ databases">
        <authorList>
            <person name="He Y."/>
            <person name="Shi H."/>
            <person name="Li J."/>
            <person name="Sun Y."/>
        </authorList>
    </citation>
    <scope>NUCLEOTIDE SEQUENCE [LARGE SCALE GENOMIC DNA]</scope>
</reference>
<accession>A0A482IH51</accession>
<evidence type="ECO:0000313" key="1">
    <source>
        <dbReference type="EMBL" id="QBP06420.1"/>
    </source>
</evidence>